<dbReference type="PROSITE" id="PS50075">
    <property type="entry name" value="CARRIER"/>
    <property type="match status" value="1"/>
</dbReference>
<organism evidence="4 5">
    <name type="scientific">Streptomyces ruber</name>
    <dbReference type="NCBI Taxonomy" id="83378"/>
    <lineage>
        <taxon>Bacteria</taxon>
        <taxon>Bacillati</taxon>
        <taxon>Actinomycetota</taxon>
        <taxon>Actinomycetes</taxon>
        <taxon>Kitasatosporales</taxon>
        <taxon>Streptomycetaceae</taxon>
        <taxon>Streptomyces</taxon>
    </lineage>
</organism>
<dbReference type="Gene3D" id="1.10.1200.10">
    <property type="entry name" value="ACP-like"/>
    <property type="match status" value="1"/>
</dbReference>
<dbReference type="GO" id="GO:0031177">
    <property type="term" value="F:phosphopantetheine binding"/>
    <property type="evidence" value="ECO:0007669"/>
    <property type="project" value="InterPro"/>
</dbReference>
<evidence type="ECO:0000259" key="3">
    <source>
        <dbReference type="PROSITE" id="PS50075"/>
    </source>
</evidence>
<dbReference type="GO" id="GO:0017000">
    <property type="term" value="P:antibiotic biosynthetic process"/>
    <property type="evidence" value="ECO:0007669"/>
    <property type="project" value="UniProtKB-ARBA"/>
</dbReference>
<evidence type="ECO:0000313" key="4">
    <source>
        <dbReference type="EMBL" id="GGQ75766.1"/>
    </source>
</evidence>
<keyword evidence="1" id="KW-0596">Phosphopantetheine</keyword>
<dbReference type="Proteomes" id="UP000620156">
    <property type="component" value="Unassembled WGS sequence"/>
</dbReference>
<dbReference type="RefSeq" id="WP_189219264.1">
    <property type="nucleotide sequence ID" value="NZ_BMQK01000014.1"/>
</dbReference>
<dbReference type="InterPro" id="IPR036736">
    <property type="entry name" value="ACP-like_sf"/>
</dbReference>
<evidence type="ECO:0000256" key="1">
    <source>
        <dbReference type="ARBA" id="ARBA00022450"/>
    </source>
</evidence>
<dbReference type="AlphaFoldDB" id="A0A918EWC9"/>
<evidence type="ECO:0000313" key="5">
    <source>
        <dbReference type="Proteomes" id="UP000620156"/>
    </source>
</evidence>
<evidence type="ECO:0000256" key="2">
    <source>
        <dbReference type="ARBA" id="ARBA00022553"/>
    </source>
</evidence>
<proteinExistence type="predicted"/>
<keyword evidence="5" id="KW-1185">Reference proteome</keyword>
<dbReference type="InterPro" id="IPR009081">
    <property type="entry name" value="PP-bd_ACP"/>
</dbReference>
<keyword evidence="2" id="KW-0597">Phosphoprotein</keyword>
<gene>
    <name evidence="4" type="ORF">GCM10010145_51800</name>
</gene>
<dbReference type="InterPro" id="IPR020806">
    <property type="entry name" value="PKS_PP-bd"/>
</dbReference>
<reference evidence="4" key="1">
    <citation type="journal article" date="2014" name="Int. J. Syst. Evol. Microbiol.">
        <title>Complete genome sequence of Corynebacterium casei LMG S-19264T (=DSM 44701T), isolated from a smear-ripened cheese.</title>
        <authorList>
            <consortium name="US DOE Joint Genome Institute (JGI-PGF)"/>
            <person name="Walter F."/>
            <person name="Albersmeier A."/>
            <person name="Kalinowski J."/>
            <person name="Ruckert C."/>
        </authorList>
    </citation>
    <scope>NUCLEOTIDE SEQUENCE</scope>
    <source>
        <strain evidence="4">JCM 3131</strain>
    </source>
</reference>
<dbReference type="EMBL" id="BMQK01000014">
    <property type="protein sequence ID" value="GGQ75766.1"/>
    <property type="molecule type" value="Genomic_DNA"/>
</dbReference>
<feature type="domain" description="Carrier" evidence="3">
    <location>
        <begin position="16"/>
        <end position="90"/>
    </location>
</feature>
<dbReference type="SMART" id="SM00823">
    <property type="entry name" value="PKS_PP"/>
    <property type="match status" value="1"/>
</dbReference>
<sequence length="95" mass="9718">MTAVTRPTDGDDPPEVIDFGYIRDILVDHAALDPAPITPDATLAQAGVDSMALTVLSMTVEDRLGLLVTEAVLAQAPTVAALAGLVAGRAADHAL</sequence>
<comment type="caution">
    <text evidence="4">The sequence shown here is derived from an EMBL/GenBank/DDBJ whole genome shotgun (WGS) entry which is preliminary data.</text>
</comment>
<reference evidence="4" key="2">
    <citation type="submission" date="2020-09" db="EMBL/GenBank/DDBJ databases">
        <authorList>
            <person name="Sun Q."/>
            <person name="Ohkuma M."/>
        </authorList>
    </citation>
    <scope>NUCLEOTIDE SEQUENCE</scope>
    <source>
        <strain evidence="4">JCM 3131</strain>
    </source>
</reference>
<dbReference type="SUPFAM" id="SSF47336">
    <property type="entry name" value="ACP-like"/>
    <property type="match status" value="1"/>
</dbReference>
<accession>A0A918EWC9</accession>
<protein>
    <recommendedName>
        <fullName evidence="3">Carrier domain-containing protein</fullName>
    </recommendedName>
</protein>
<dbReference type="Pfam" id="PF00550">
    <property type="entry name" value="PP-binding"/>
    <property type="match status" value="1"/>
</dbReference>
<name>A0A918EWC9_9ACTN</name>